<evidence type="ECO:0000313" key="7">
    <source>
        <dbReference type="Proteomes" id="UP000315925"/>
    </source>
</evidence>
<evidence type="ECO:0000256" key="5">
    <source>
        <dbReference type="ARBA" id="ARBA00047503"/>
    </source>
</evidence>
<evidence type="ECO:0000256" key="1">
    <source>
        <dbReference type="ARBA" id="ARBA00022676"/>
    </source>
</evidence>
<comment type="similarity">
    <text evidence="3">Belongs to the glycosyltransferase 9 family.</text>
</comment>
<dbReference type="EC" id="2.4.99.24" evidence="4"/>
<dbReference type="GO" id="GO:0008713">
    <property type="term" value="F:ADP-heptose-lipopolysaccharide heptosyltransferase activity"/>
    <property type="evidence" value="ECO:0007669"/>
    <property type="project" value="UniProtKB-EC"/>
</dbReference>
<protein>
    <recommendedName>
        <fullName evidence="4">lipopolysaccharide heptosyltransferase II</fullName>
        <ecNumber evidence="4">2.4.99.24</ecNumber>
    </recommendedName>
</protein>
<dbReference type="SUPFAM" id="SSF53756">
    <property type="entry name" value="UDP-Glycosyltransferase/glycogen phosphorylase"/>
    <property type="match status" value="1"/>
</dbReference>
<sequence>MKKLLKDFDTLDGSLLIRSPNWLGDAVMSLPAIKGFKDLIGSASLLIATPQKLSFLWTLCPFVDEILEMTNSKNIFENIRKLRNKKDIQMAVLFTRSIRTALECKLAGIPLVIGYGRTDQSIFLDKRIVIPKSKEPWHQAQTYLFFSQALGAKAELSLPPLQLPNHWRKTSSPLIVSVCPGAEYGPAKRWFSSHFAWVCRQLKDKYGCHIQILGGEKDRPPCEQLKKELPEAENLSGKTTLAEFFERIFSSHLLLCNDSGAMHVGSLLQTPTVAIFGSTDPQKTAPIGGPCRIIYEKVDCSPCFLRKCPIDFKCMQAVEPRKVFEACDQLLSSQRKSFTSE</sequence>
<name>A0A516TK90_9BACT</name>
<evidence type="ECO:0000256" key="2">
    <source>
        <dbReference type="ARBA" id="ARBA00022679"/>
    </source>
</evidence>
<dbReference type="RefSeq" id="WP_143958208.1">
    <property type="nucleotide sequence ID" value="NZ_CP037899.1"/>
</dbReference>
<dbReference type="CDD" id="cd03789">
    <property type="entry name" value="GT9_LPS_heptosyltransferase"/>
    <property type="match status" value="1"/>
</dbReference>
<dbReference type="InterPro" id="IPR002201">
    <property type="entry name" value="Glyco_trans_9"/>
</dbReference>
<dbReference type="InterPro" id="IPR051199">
    <property type="entry name" value="LPS_LOS_Heptosyltrfase"/>
</dbReference>
<dbReference type="KEGG" id="mkc:kam1_417"/>
<dbReference type="PANTHER" id="PTHR30160">
    <property type="entry name" value="TETRAACYLDISACCHARIDE 4'-KINASE-RELATED"/>
    <property type="match status" value="1"/>
</dbReference>
<gene>
    <name evidence="6" type="ORF">kam1_417</name>
</gene>
<reference evidence="7" key="1">
    <citation type="submission" date="2019-03" db="EMBL/GenBank/DDBJ databases">
        <title>Complete genome of Methylacidiphilum kamchatkense Kam1.</title>
        <authorList>
            <person name="Kruse T."/>
            <person name="Murarilal Ratnadevi C."/>
            <person name="Erikstad H.-A."/>
            <person name="Birkeland N.-K."/>
        </authorList>
    </citation>
    <scope>NUCLEOTIDE SEQUENCE [LARGE SCALE GENOMIC DNA]</scope>
    <source>
        <strain evidence="7">kam1</strain>
    </source>
</reference>
<dbReference type="GO" id="GO:0005829">
    <property type="term" value="C:cytosol"/>
    <property type="evidence" value="ECO:0007669"/>
    <property type="project" value="TreeGrafter"/>
</dbReference>
<accession>A0A516TK90</accession>
<dbReference type="EMBL" id="CP037899">
    <property type="protein sequence ID" value="QDQ41668.1"/>
    <property type="molecule type" value="Genomic_DNA"/>
</dbReference>
<dbReference type="Proteomes" id="UP000315925">
    <property type="component" value="Chromosome"/>
</dbReference>
<evidence type="ECO:0000313" key="6">
    <source>
        <dbReference type="EMBL" id="QDQ41668.1"/>
    </source>
</evidence>
<dbReference type="Pfam" id="PF01075">
    <property type="entry name" value="Glyco_transf_9"/>
    <property type="match status" value="1"/>
</dbReference>
<organism evidence="6 7">
    <name type="scientific">Methylacidiphilum kamchatkense Kam1</name>
    <dbReference type="NCBI Taxonomy" id="1202785"/>
    <lineage>
        <taxon>Bacteria</taxon>
        <taxon>Pseudomonadati</taxon>
        <taxon>Verrucomicrobiota</taxon>
        <taxon>Methylacidiphilae</taxon>
        <taxon>Methylacidiphilales</taxon>
        <taxon>Methylacidiphilaceae</taxon>
        <taxon>Methylacidiphilum (ex Ratnadevi et al. 2023)</taxon>
    </lineage>
</organism>
<comment type="catalytic activity">
    <reaction evidence="5">
        <text>an L-alpha-D-Hep-(1-&gt;5)-[alpha-Kdo-(2-&gt;4)]-alpha-Kdo-(2-&gt;6)-lipid A + ADP-L-glycero-beta-D-manno-heptose = an L-alpha-D-Hep-(1-&gt;3)-L-alpha-D-Hep-(1-&gt;5)-[alpha-Kdo-(2-&gt;4)]-alpha-Kdo-(2-&gt;6)-lipid A + ADP + H(+)</text>
        <dbReference type="Rhea" id="RHEA:74071"/>
        <dbReference type="ChEBI" id="CHEBI:15378"/>
        <dbReference type="ChEBI" id="CHEBI:61506"/>
        <dbReference type="ChEBI" id="CHEBI:193068"/>
        <dbReference type="ChEBI" id="CHEBI:193069"/>
        <dbReference type="ChEBI" id="CHEBI:456216"/>
        <dbReference type="EC" id="2.4.99.24"/>
    </reaction>
</comment>
<keyword evidence="2 6" id="KW-0808">Transferase</keyword>
<dbReference type="PANTHER" id="PTHR30160:SF7">
    <property type="entry name" value="ADP-HEPTOSE--LPS HEPTOSYLTRANSFERASE 2"/>
    <property type="match status" value="1"/>
</dbReference>
<dbReference type="AlphaFoldDB" id="A0A516TK90"/>
<evidence type="ECO:0000256" key="4">
    <source>
        <dbReference type="ARBA" id="ARBA00044042"/>
    </source>
</evidence>
<dbReference type="Gene3D" id="3.40.50.2000">
    <property type="entry name" value="Glycogen Phosphorylase B"/>
    <property type="match status" value="2"/>
</dbReference>
<evidence type="ECO:0000256" key="3">
    <source>
        <dbReference type="ARBA" id="ARBA00043995"/>
    </source>
</evidence>
<proteinExistence type="inferred from homology"/>
<dbReference type="NCBIfam" id="TIGR02195">
    <property type="entry name" value="heptsyl_trn_II"/>
    <property type="match status" value="1"/>
</dbReference>
<dbReference type="GO" id="GO:0009244">
    <property type="term" value="P:lipopolysaccharide core region biosynthetic process"/>
    <property type="evidence" value="ECO:0007669"/>
    <property type="project" value="TreeGrafter"/>
</dbReference>
<dbReference type="InterPro" id="IPR011910">
    <property type="entry name" value="RfaF"/>
</dbReference>
<keyword evidence="1" id="KW-0328">Glycosyltransferase</keyword>